<dbReference type="SUPFAM" id="SSF143865">
    <property type="entry name" value="CorA soluble domain-like"/>
    <property type="match status" value="1"/>
</dbReference>
<dbReference type="Gene3D" id="3.30.460.20">
    <property type="entry name" value="CorA soluble domain-like"/>
    <property type="match status" value="1"/>
</dbReference>
<dbReference type="CDD" id="cd12822">
    <property type="entry name" value="TmCorA-like"/>
    <property type="match status" value="1"/>
</dbReference>
<dbReference type="EMBL" id="MHIG01000015">
    <property type="protein sequence ID" value="OGY47104.1"/>
    <property type="molecule type" value="Genomic_DNA"/>
</dbReference>
<comment type="caution">
    <text evidence="9">The sequence shown here is derived from an EMBL/GenBank/DDBJ whole genome shotgun (WGS) entry which is preliminary data.</text>
</comment>
<keyword evidence="4" id="KW-1003">Cell membrane</keyword>
<dbReference type="GO" id="GO:0015087">
    <property type="term" value="F:cobalt ion transmembrane transporter activity"/>
    <property type="evidence" value="ECO:0007669"/>
    <property type="project" value="TreeGrafter"/>
</dbReference>
<evidence type="ECO:0000256" key="3">
    <source>
        <dbReference type="ARBA" id="ARBA00022448"/>
    </source>
</evidence>
<protein>
    <recommendedName>
        <fullName evidence="11">Magnesium transporter CorA</fullName>
    </recommendedName>
</protein>
<evidence type="ECO:0000256" key="7">
    <source>
        <dbReference type="ARBA" id="ARBA00023136"/>
    </source>
</evidence>
<evidence type="ECO:0000313" key="9">
    <source>
        <dbReference type="EMBL" id="OGY47104.1"/>
    </source>
</evidence>
<keyword evidence="6 8" id="KW-1133">Transmembrane helix</keyword>
<dbReference type="Pfam" id="PF01544">
    <property type="entry name" value="CorA"/>
    <property type="match status" value="1"/>
</dbReference>
<name>A0A1G1Y4L6_9BACT</name>
<dbReference type="InterPro" id="IPR045863">
    <property type="entry name" value="CorA_TM1_TM2"/>
</dbReference>
<evidence type="ECO:0000313" key="10">
    <source>
        <dbReference type="Proteomes" id="UP000178385"/>
    </source>
</evidence>
<dbReference type="SUPFAM" id="SSF144083">
    <property type="entry name" value="Magnesium transport protein CorA, transmembrane region"/>
    <property type="match status" value="1"/>
</dbReference>
<dbReference type="GO" id="GO:0050897">
    <property type="term" value="F:cobalt ion binding"/>
    <property type="evidence" value="ECO:0007669"/>
    <property type="project" value="TreeGrafter"/>
</dbReference>
<feature type="transmembrane region" description="Helical" evidence="8">
    <location>
        <begin position="278"/>
        <end position="298"/>
    </location>
</feature>
<evidence type="ECO:0000256" key="1">
    <source>
        <dbReference type="ARBA" id="ARBA00004651"/>
    </source>
</evidence>
<dbReference type="PANTHER" id="PTHR46494:SF1">
    <property type="entry name" value="CORA FAMILY METAL ION TRANSPORTER (EUROFUNG)"/>
    <property type="match status" value="1"/>
</dbReference>
<evidence type="ECO:0008006" key="11">
    <source>
        <dbReference type="Google" id="ProtNLM"/>
    </source>
</evidence>
<evidence type="ECO:0000256" key="4">
    <source>
        <dbReference type="ARBA" id="ARBA00022475"/>
    </source>
</evidence>
<dbReference type="InterPro" id="IPR045861">
    <property type="entry name" value="CorA_cytoplasmic_dom"/>
</dbReference>
<feature type="transmembrane region" description="Helical" evidence="8">
    <location>
        <begin position="244"/>
        <end position="266"/>
    </location>
</feature>
<dbReference type="GO" id="GO:0005886">
    <property type="term" value="C:plasma membrane"/>
    <property type="evidence" value="ECO:0007669"/>
    <property type="project" value="UniProtKB-SubCell"/>
</dbReference>
<proteinExistence type="inferred from homology"/>
<comment type="subcellular location">
    <subcellularLocation>
        <location evidence="1">Cell membrane</location>
        <topology evidence="1">Multi-pass membrane protein</topology>
    </subcellularLocation>
</comment>
<comment type="similarity">
    <text evidence="2">Belongs to the CorA metal ion transporter (MIT) (TC 1.A.35) family.</text>
</comment>
<evidence type="ECO:0000256" key="2">
    <source>
        <dbReference type="ARBA" id="ARBA00009765"/>
    </source>
</evidence>
<dbReference type="Proteomes" id="UP000178385">
    <property type="component" value="Unassembled WGS sequence"/>
</dbReference>
<dbReference type="Gene3D" id="1.20.58.340">
    <property type="entry name" value="Magnesium transport protein CorA, transmembrane region"/>
    <property type="match status" value="2"/>
</dbReference>
<gene>
    <name evidence="9" type="ORF">A2840_00370</name>
</gene>
<keyword evidence="7 8" id="KW-0472">Membrane</keyword>
<organism evidence="9 10">
    <name type="scientific">Candidatus Buchananbacteria bacterium RIFCSPHIGHO2_01_FULL_47_11b</name>
    <dbReference type="NCBI Taxonomy" id="1797537"/>
    <lineage>
        <taxon>Bacteria</taxon>
        <taxon>Candidatus Buchananiibacteriota</taxon>
    </lineage>
</organism>
<keyword evidence="3" id="KW-0813">Transport</keyword>
<dbReference type="AlphaFoldDB" id="A0A1G1Y4L6"/>
<evidence type="ECO:0000256" key="8">
    <source>
        <dbReference type="SAM" id="Phobius"/>
    </source>
</evidence>
<dbReference type="GO" id="GO:0000287">
    <property type="term" value="F:magnesium ion binding"/>
    <property type="evidence" value="ECO:0007669"/>
    <property type="project" value="TreeGrafter"/>
</dbReference>
<dbReference type="PANTHER" id="PTHR46494">
    <property type="entry name" value="CORA FAMILY METAL ION TRANSPORTER (EUROFUNG)"/>
    <property type="match status" value="1"/>
</dbReference>
<reference evidence="9 10" key="1">
    <citation type="journal article" date="2016" name="Nat. Commun.">
        <title>Thousands of microbial genomes shed light on interconnected biogeochemical processes in an aquifer system.</title>
        <authorList>
            <person name="Anantharaman K."/>
            <person name="Brown C.T."/>
            <person name="Hug L.A."/>
            <person name="Sharon I."/>
            <person name="Castelle C.J."/>
            <person name="Probst A.J."/>
            <person name="Thomas B.C."/>
            <person name="Singh A."/>
            <person name="Wilkins M.J."/>
            <person name="Karaoz U."/>
            <person name="Brodie E.L."/>
            <person name="Williams K.H."/>
            <person name="Hubbard S.S."/>
            <person name="Banfield J.F."/>
        </authorList>
    </citation>
    <scope>NUCLEOTIDE SEQUENCE [LARGE SCALE GENOMIC DNA]</scope>
</reference>
<dbReference type="GO" id="GO:0015095">
    <property type="term" value="F:magnesium ion transmembrane transporter activity"/>
    <property type="evidence" value="ECO:0007669"/>
    <property type="project" value="TreeGrafter"/>
</dbReference>
<keyword evidence="5 8" id="KW-0812">Transmembrane</keyword>
<evidence type="ECO:0000256" key="5">
    <source>
        <dbReference type="ARBA" id="ARBA00022692"/>
    </source>
</evidence>
<accession>A0A1G1Y4L6</accession>
<evidence type="ECO:0000256" key="6">
    <source>
        <dbReference type="ARBA" id="ARBA00022989"/>
    </source>
</evidence>
<dbReference type="InterPro" id="IPR002523">
    <property type="entry name" value="MgTranspt_CorA/ZnTranspt_ZntB"/>
</dbReference>
<sequence length="304" mass="35757">MTQRTLKHGSVVWYNITDFSPDDLKFLKSNFKFHPLDLKDCAGEPQRSKIDVYKNYVFIVLQLPDYQPDGVHVEASQFYIFLSKDYIVTITKGKFKFLNNFYYKVVNNLHAREHIFGQGSEYLLYRILDYVLRQRWKALFNLDDHIRRIELEIDEGQGKRAVLETAALRRTILQFKSILDPQRLVINTLSKLSVSFISKDSEIYFDDIDDYVDKVWFALESYRDRVISLQEINESLISYRTNKIMTLLTVFSVALLPLTFLTGLYGMNIDLPLGDRPVFVWSIFGLLAAMITIIIYTLRRKDWI</sequence>